<dbReference type="PANTHER" id="PTHR35527">
    <property type="entry name" value="CHOLOYLGLYCINE HYDROLASE"/>
    <property type="match status" value="1"/>
</dbReference>
<dbReference type="SUPFAM" id="SSF56235">
    <property type="entry name" value="N-terminal nucleophile aminohydrolases (Ntn hydrolases)"/>
    <property type="match status" value="1"/>
</dbReference>
<proteinExistence type="inferred from homology"/>
<dbReference type="PANTHER" id="PTHR35527:SF2">
    <property type="entry name" value="HYDROLASE"/>
    <property type="match status" value="1"/>
</dbReference>
<dbReference type="AlphaFoldDB" id="A0A2U2B742"/>
<name>A0A2U2B742_9BACT</name>
<comment type="caution">
    <text evidence="4">The sequence shown here is derived from an EMBL/GenBank/DDBJ whole genome shotgun (WGS) entry which is preliminary data.</text>
</comment>
<dbReference type="GO" id="GO:0016787">
    <property type="term" value="F:hydrolase activity"/>
    <property type="evidence" value="ECO:0007669"/>
    <property type="project" value="UniProtKB-KW"/>
</dbReference>
<sequence>MNETGLVVEELNSWGIPPEDDRSYKLNEFQFVQYCLDNCSSIGEVLELKDSISIEPVFVNLHYLISDSEGEVAVVEFYDGKSFFYSGDEVGYPVLSNNHYNQLVKYISNFEGFGGKQELLSTNSSGERFVRVATMIKELRSNSLEVGVQDAFLILDRVKQKDTQWSIVYDIKKQKIYFTTAWNDSLCVIDCKGFDFSVKTSAMMLDIKKQYEGLLNTHFSDFDLAVNKGLLKSVYQQLVLDGYDNKIKEKILNIAEFAEDIGVKKSNDLLI</sequence>
<evidence type="ECO:0000313" key="5">
    <source>
        <dbReference type="Proteomes" id="UP000244956"/>
    </source>
</evidence>
<feature type="domain" description="Choloylglycine hydrolase/NAAA C-terminal" evidence="3">
    <location>
        <begin position="1"/>
        <end position="184"/>
    </location>
</feature>
<dbReference type="Pfam" id="PF02275">
    <property type="entry name" value="CBAH"/>
    <property type="match status" value="1"/>
</dbReference>
<evidence type="ECO:0000256" key="1">
    <source>
        <dbReference type="ARBA" id="ARBA00006625"/>
    </source>
</evidence>
<dbReference type="Gene3D" id="3.60.60.10">
    <property type="entry name" value="Penicillin V Acylase, Chain A"/>
    <property type="match status" value="1"/>
</dbReference>
<protein>
    <recommendedName>
        <fullName evidence="3">Choloylglycine hydrolase/NAAA C-terminal domain-containing protein</fullName>
    </recommendedName>
</protein>
<evidence type="ECO:0000313" key="4">
    <source>
        <dbReference type="EMBL" id="PWD98899.1"/>
    </source>
</evidence>
<reference evidence="4 5" key="1">
    <citation type="submission" date="2018-05" db="EMBL/GenBank/DDBJ databases">
        <title>Marinilabilia rubrum sp. nov., isolated from saltern sediment.</title>
        <authorList>
            <person name="Zhang R."/>
        </authorList>
    </citation>
    <scope>NUCLEOTIDE SEQUENCE [LARGE SCALE GENOMIC DNA]</scope>
    <source>
        <strain evidence="4 5">WTE16</strain>
    </source>
</reference>
<dbReference type="RefSeq" id="WP_109264898.1">
    <property type="nucleotide sequence ID" value="NZ_QEWP01000010.1"/>
</dbReference>
<dbReference type="InterPro" id="IPR052193">
    <property type="entry name" value="Peptidase_C59"/>
</dbReference>
<gene>
    <name evidence="4" type="ORF">DDZ16_12935</name>
</gene>
<dbReference type="Proteomes" id="UP000244956">
    <property type="component" value="Unassembled WGS sequence"/>
</dbReference>
<comment type="similarity">
    <text evidence="1">Belongs to the peptidase C59 family.</text>
</comment>
<dbReference type="EMBL" id="QEWP01000010">
    <property type="protein sequence ID" value="PWD98899.1"/>
    <property type="molecule type" value="Genomic_DNA"/>
</dbReference>
<organism evidence="4 5">
    <name type="scientific">Marinilabilia rubra</name>
    <dbReference type="NCBI Taxonomy" id="2162893"/>
    <lineage>
        <taxon>Bacteria</taxon>
        <taxon>Pseudomonadati</taxon>
        <taxon>Bacteroidota</taxon>
        <taxon>Bacteroidia</taxon>
        <taxon>Marinilabiliales</taxon>
        <taxon>Marinilabiliaceae</taxon>
        <taxon>Marinilabilia</taxon>
    </lineage>
</organism>
<evidence type="ECO:0000259" key="3">
    <source>
        <dbReference type="Pfam" id="PF02275"/>
    </source>
</evidence>
<keyword evidence="5" id="KW-1185">Reference proteome</keyword>
<accession>A0A2U2B742</accession>
<evidence type="ECO:0000256" key="2">
    <source>
        <dbReference type="ARBA" id="ARBA00022801"/>
    </source>
</evidence>
<keyword evidence="2" id="KW-0378">Hydrolase</keyword>
<dbReference type="InterPro" id="IPR029055">
    <property type="entry name" value="Ntn_hydrolases_N"/>
</dbReference>
<dbReference type="InterPro" id="IPR029132">
    <property type="entry name" value="CBAH/NAAA_C"/>
</dbReference>